<dbReference type="Gene3D" id="1.25.40.180">
    <property type="match status" value="1"/>
</dbReference>
<feature type="compositionally biased region" description="Acidic residues" evidence="3">
    <location>
        <begin position="376"/>
        <end position="393"/>
    </location>
</feature>
<gene>
    <name evidence="5" type="ORF">RJ641_005469</name>
</gene>
<dbReference type="Proteomes" id="UP001370490">
    <property type="component" value="Unassembled WGS sequence"/>
</dbReference>
<comment type="subcellular location">
    <subcellularLocation>
        <location evidence="1">Cytoplasm</location>
    </subcellularLocation>
</comment>
<reference evidence="5 6" key="1">
    <citation type="submission" date="2023-12" db="EMBL/GenBank/DDBJ databases">
        <title>A high-quality genome assembly for Dillenia turbinata (Dilleniales).</title>
        <authorList>
            <person name="Chanderbali A."/>
        </authorList>
    </citation>
    <scope>NUCLEOTIDE SEQUENCE [LARGE SCALE GENOMIC DNA]</scope>
    <source>
        <strain evidence="5">LSX21</strain>
        <tissue evidence="5">Leaf</tissue>
    </source>
</reference>
<dbReference type="GO" id="GO:0000184">
    <property type="term" value="P:nuclear-transcribed mRNA catabolic process, nonsense-mediated decay"/>
    <property type="evidence" value="ECO:0007669"/>
    <property type="project" value="InterPro"/>
</dbReference>
<dbReference type="PANTHER" id="PTHR12839">
    <property type="entry name" value="NONSENSE-MEDIATED MRNA DECAY PROTEIN 2 UP-FRAMESHIFT SUPPRESSOR 2"/>
    <property type="match status" value="1"/>
</dbReference>
<evidence type="ECO:0000313" key="6">
    <source>
        <dbReference type="Proteomes" id="UP001370490"/>
    </source>
</evidence>
<dbReference type="PANTHER" id="PTHR12839:SF7">
    <property type="entry name" value="REGULATOR OF NONSENSE TRANSCRIPTS 2"/>
    <property type="match status" value="1"/>
</dbReference>
<keyword evidence="6" id="KW-1185">Reference proteome</keyword>
<dbReference type="GO" id="GO:0035145">
    <property type="term" value="C:exon-exon junction complex"/>
    <property type="evidence" value="ECO:0007669"/>
    <property type="project" value="TreeGrafter"/>
</dbReference>
<dbReference type="InterPro" id="IPR007193">
    <property type="entry name" value="Upf2/Nmd2_C"/>
</dbReference>
<name>A0AAN8Z7B1_9MAGN</name>
<evidence type="ECO:0000313" key="5">
    <source>
        <dbReference type="EMBL" id="KAK6929264.1"/>
    </source>
</evidence>
<protein>
    <submittedName>
        <fullName evidence="5">Up-frameshift suppressor 2, C-terminal</fullName>
    </submittedName>
</protein>
<keyword evidence="2" id="KW-0963">Cytoplasm</keyword>
<evidence type="ECO:0000259" key="4">
    <source>
        <dbReference type="Pfam" id="PF04050"/>
    </source>
</evidence>
<evidence type="ECO:0000256" key="3">
    <source>
        <dbReference type="SAM" id="MobiDB-lite"/>
    </source>
</evidence>
<sequence>MLSVRDQFHLRELWVLQNKCLPAFGIGYQEHSETTLSIEFRQQVASTRSTMDHHENESCVGGEHNGKQDDEEALARLEEFKTSMEAKMALRQSNLNPERPDNVGTVLDDDLMTLMSPDFRALLCAEGVLSYAEGERKIYIPNLLRIIGSIEWILLSSCFLGIEGLPLRLDRISGVVGEQVLSGQVVLLTFGEGAVSVRSMACPWKAICSLLHQRYKDFSPSLIQGLLKVFFPGKSGDDLDSDRNMKAVKKCSTLKLLLELYFVGIFEDISIFINIIKDLTGWDLFAELRPNMTCYSTIEKVNAALVELEEHKRNVSSDKTSIEKHSDAGKPPSRTSSNVISANGKGIANGVEENGEAHEDIEDSNTDSSGISDLIGDSEDDDDDGEDDDEDDGGGPPSVEDEVHVRSKVAEVVPQEAAEFDQELRALMQARPESMDSRKLELRSRPTLNMMIPMNVFEGSIRDHHGRSFDGESGDETLDEESGEAMREHKHWVGCQVGVAELQVEVAHGKEAAEEVLEHVIDIIIIPGVVAITAGEDNGHNKKINRYLQHWFPS</sequence>
<dbReference type="AlphaFoldDB" id="A0AAN8Z7B1"/>
<comment type="caution">
    <text evidence="5">The sequence shown here is derived from an EMBL/GenBank/DDBJ whole genome shotgun (WGS) entry which is preliminary data.</text>
</comment>
<feature type="region of interest" description="Disordered" evidence="3">
    <location>
        <begin position="312"/>
        <end position="404"/>
    </location>
</feature>
<evidence type="ECO:0000256" key="1">
    <source>
        <dbReference type="ARBA" id="ARBA00004496"/>
    </source>
</evidence>
<feature type="domain" description="Up-frameshift suppressor 2 C-terminal" evidence="4">
    <location>
        <begin position="400"/>
        <end position="482"/>
    </location>
</feature>
<dbReference type="InterPro" id="IPR039762">
    <property type="entry name" value="Nmd2/UPF2"/>
</dbReference>
<dbReference type="GO" id="GO:0005737">
    <property type="term" value="C:cytoplasm"/>
    <property type="evidence" value="ECO:0007669"/>
    <property type="project" value="UniProtKB-SubCell"/>
</dbReference>
<proteinExistence type="predicted"/>
<dbReference type="Pfam" id="PF04050">
    <property type="entry name" value="Upf2"/>
    <property type="match status" value="1"/>
</dbReference>
<organism evidence="5 6">
    <name type="scientific">Dillenia turbinata</name>
    <dbReference type="NCBI Taxonomy" id="194707"/>
    <lineage>
        <taxon>Eukaryota</taxon>
        <taxon>Viridiplantae</taxon>
        <taxon>Streptophyta</taxon>
        <taxon>Embryophyta</taxon>
        <taxon>Tracheophyta</taxon>
        <taxon>Spermatophyta</taxon>
        <taxon>Magnoliopsida</taxon>
        <taxon>eudicotyledons</taxon>
        <taxon>Gunneridae</taxon>
        <taxon>Pentapetalae</taxon>
        <taxon>Dilleniales</taxon>
        <taxon>Dilleniaceae</taxon>
        <taxon>Dillenia</taxon>
    </lineage>
</organism>
<feature type="compositionally biased region" description="Basic and acidic residues" evidence="3">
    <location>
        <begin position="312"/>
        <end position="328"/>
    </location>
</feature>
<evidence type="ECO:0000256" key="2">
    <source>
        <dbReference type="ARBA" id="ARBA00022490"/>
    </source>
</evidence>
<dbReference type="EMBL" id="JBAMMX010000013">
    <property type="protein sequence ID" value="KAK6929264.1"/>
    <property type="molecule type" value="Genomic_DNA"/>
</dbReference>
<accession>A0AAN8Z7B1</accession>